<name>A0ABD5UG17_9EURY</name>
<evidence type="ECO:0000313" key="3">
    <source>
        <dbReference type="Proteomes" id="UP001596406"/>
    </source>
</evidence>
<dbReference type="InterPro" id="IPR029017">
    <property type="entry name" value="Enolase-like_N"/>
</dbReference>
<accession>A0ABD5UG17</accession>
<keyword evidence="3" id="KW-1185">Reference proteome</keyword>
<evidence type="ECO:0000256" key="1">
    <source>
        <dbReference type="SAM" id="MobiDB-lite"/>
    </source>
</evidence>
<feature type="region of interest" description="Disordered" evidence="1">
    <location>
        <begin position="345"/>
        <end position="366"/>
    </location>
</feature>
<gene>
    <name evidence="2" type="ORF">ACFQHK_17610</name>
</gene>
<dbReference type="RefSeq" id="WP_304449999.1">
    <property type="nucleotide sequence ID" value="NZ_JARRAH010000004.1"/>
</dbReference>
<dbReference type="Gene3D" id="3.30.390.10">
    <property type="entry name" value="Enolase-like, N-terminal domain"/>
    <property type="match status" value="1"/>
</dbReference>
<sequence length="366" mass="40446">MDDHKPGGDWEDAIHSGLPDFYRDIKSVPVTVEAVSFEEKRIETEHRTFERTIIRVRGEGVTGFGEDVTRSREAHNRLREDGLALPTGDWTVGTFSDALDADSNLLTQTASRDAPEYLRWAIESAVLDLALKQSGQTLASVLDRTYEPMAFVVSLQLGDPPHIRPVNRFLDADSDIEFKTDVPDTPSDELLSALSDTGAVRILDLKGQYGSDVGAPTDPDLYRQLFETFPDALIEDPAVTDTTRSVLDEYADRVSWDAPITGVESIRNLPWEPTALNIKPCRSGTLESLCRILEYGLQHDVELYGGGMFELDAGRAHSQALASLFYPNGPNDLAPPAYHTYRADKSYPSSPLEPPAKPAGIGWDIR</sequence>
<protein>
    <recommendedName>
        <fullName evidence="4">Enolase</fullName>
    </recommendedName>
</protein>
<reference evidence="2 3" key="1">
    <citation type="journal article" date="2019" name="Int. J. Syst. Evol. Microbiol.">
        <title>The Global Catalogue of Microorganisms (GCM) 10K type strain sequencing project: providing services to taxonomists for standard genome sequencing and annotation.</title>
        <authorList>
            <consortium name="The Broad Institute Genomics Platform"/>
            <consortium name="The Broad Institute Genome Sequencing Center for Infectious Disease"/>
            <person name="Wu L."/>
            <person name="Ma J."/>
        </authorList>
    </citation>
    <scope>NUCLEOTIDE SEQUENCE [LARGE SCALE GENOMIC DNA]</scope>
    <source>
        <strain evidence="2 3">PSRA2</strain>
    </source>
</reference>
<dbReference type="Proteomes" id="UP001596406">
    <property type="component" value="Unassembled WGS sequence"/>
</dbReference>
<organism evidence="2 3">
    <name type="scientific">Halomarina ordinaria</name>
    <dbReference type="NCBI Taxonomy" id="3033939"/>
    <lineage>
        <taxon>Archaea</taxon>
        <taxon>Methanobacteriati</taxon>
        <taxon>Methanobacteriota</taxon>
        <taxon>Stenosarchaea group</taxon>
        <taxon>Halobacteria</taxon>
        <taxon>Halobacteriales</taxon>
        <taxon>Natronomonadaceae</taxon>
        <taxon>Halomarina</taxon>
    </lineage>
</organism>
<dbReference type="SUPFAM" id="SSF51604">
    <property type="entry name" value="Enolase C-terminal domain-like"/>
    <property type="match status" value="1"/>
</dbReference>
<dbReference type="InterPro" id="IPR036849">
    <property type="entry name" value="Enolase-like_C_sf"/>
</dbReference>
<dbReference type="AlphaFoldDB" id="A0ABD5UG17"/>
<dbReference type="Gene3D" id="3.20.20.120">
    <property type="entry name" value="Enolase-like C-terminal domain"/>
    <property type="match status" value="2"/>
</dbReference>
<dbReference type="EMBL" id="JBHSXM010000004">
    <property type="protein sequence ID" value="MFC6838301.1"/>
    <property type="molecule type" value="Genomic_DNA"/>
</dbReference>
<dbReference type="SUPFAM" id="SSF54826">
    <property type="entry name" value="Enolase N-terminal domain-like"/>
    <property type="match status" value="1"/>
</dbReference>
<evidence type="ECO:0000313" key="2">
    <source>
        <dbReference type="EMBL" id="MFC6838301.1"/>
    </source>
</evidence>
<evidence type="ECO:0008006" key="4">
    <source>
        <dbReference type="Google" id="ProtNLM"/>
    </source>
</evidence>
<proteinExistence type="predicted"/>
<comment type="caution">
    <text evidence="2">The sequence shown here is derived from an EMBL/GenBank/DDBJ whole genome shotgun (WGS) entry which is preliminary data.</text>
</comment>